<organism evidence="5 6">
    <name type="scientific">Quercus suber</name>
    <name type="common">Cork oak</name>
    <dbReference type="NCBI Taxonomy" id="58331"/>
    <lineage>
        <taxon>Eukaryota</taxon>
        <taxon>Viridiplantae</taxon>
        <taxon>Streptophyta</taxon>
        <taxon>Embryophyta</taxon>
        <taxon>Tracheophyta</taxon>
        <taxon>Spermatophyta</taxon>
        <taxon>Magnoliopsida</taxon>
        <taxon>eudicotyledons</taxon>
        <taxon>Gunneridae</taxon>
        <taxon>Pentapetalae</taxon>
        <taxon>rosids</taxon>
        <taxon>fabids</taxon>
        <taxon>Fagales</taxon>
        <taxon>Fagaceae</taxon>
        <taxon>Quercus</taxon>
    </lineage>
</organism>
<evidence type="ECO:0000256" key="3">
    <source>
        <dbReference type="ARBA" id="ARBA00023242"/>
    </source>
</evidence>
<dbReference type="InterPro" id="IPR003194">
    <property type="entry name" value="TFIIA_gsu"/>
</dbReference>
<dbReference type="SUPFAM" id="SSF50784">
    <property type="entry name" value="Transcription factor IIA (TFIIA), beta-barrel domain"/>
    <property type="match status" value="1"/>
</dbReference>
<keyword evidence="3" id="KW-0539">Nucleus</keyword>
<protein>
    <submittedName>
        <fullName evidence="5">Transcription initiation factor iia subunit 2</fullName>
    </submittedName>
</protein>
<evidence type="ECO:0000313" key="6">
    <source>
        <dbReference type="Proteomes" id="UP000237347"/>
    </source>
</evidence>
<dbReference type="GO" id="GO:0006367">
    <property type="term" value="P:transcription initiation at RNA polymerase II promoter"/>
    <property type="evidence" value="ECO:0007669"/>
    <property type="project" value="InterPro"/>
</dbReference>
<comment type="subcellular location">
    <subcellularLocation>
        <location evidence="1">Nucleus</location>
    </subcellularLocation>
</comment>
<dbReference type="PANTHER" id="PTHR10966">
    <property type="entry name" value="TRANSCRIPTION INITIATION FACTOR IIA SUBUNIT 2"/>
    <property type="match status" value="1"/>
</dbReference>
<reference evidence="5 6" key="1">
    <citation type="journal article" date="2018" name="Sci. Data">
        <title>The draft genome sequence of cork oak.</title>
        <authorList>
            <person name="Ramos A.M."/>
            <person name="Usie A."/>
            <person name="Barbosa P."/>
            <person name="Barros P.M."/>
            <person name="Capote T."/>
            <person name="Chaves I."/>
            <person name="Simoes F."/>
            <person name="Abreu I."/>
            <person name="Carrasquinho I."/>
            <person name="Faro C."/>
            <person name="Guimaraes J.B."/>
            <person name="Mendonca D."/>
            <person name="Nobrega F."/>
            <person name="Rodrigues L."/>
            <person name="Saibo N.J.M."/>
            <person name="Varela M.C."/>
            <person name="Egas C."/>
            <person name="Matos J."/>
            <person name="Miguel C.M."/>
            <person name="Oliveira M.M."/>
            <person name="Ricardo C.P."/>
            <person name="Goncalves S."/>
        </authorList>
    </citation>
    <scope>NUCLEOTIDE SEQUENCE [LARGE SCALE GENOMIC DNA]</scope>
    <source>
        <strain evidence="6">cv. HL8</strain>
    </source>
</reference>
<evidence type="ECO:0000256" key="1">
    <source>
        <dbReference type="ARBA" id="ARBA00004123"/>
    </source>
</evidence>
<keyword evidence="2" id="KW-0804">Transcription</keyword>
<proteinExistence type="predicted"/>
<name>A0AAW0M6T3_QUESU</name>
<keyword evidence="6" id="KW-1185">Reference proteome</keyword>
<dbReference type="Gene3D" id="2.30.18.10">
    <property type="entry name" value="Transcription factor IIA (TFIIA), beta-barrel domain"/>
    <property type="match status" value="1"/>
</dbReference>
<dbReference type="EMBL" id="PKMF04000018">
    <property type="protein sequence ID" value="KAK7858546.1"/>
    <property type="molecule type" value="Genomic_DNA"/>
</dbReference>
<evidence type="ECO:0000313" key="5">
    <source>
        <dbReference type="EMBL" id="KAK7858546.1"/>
    </source>
</evidence>
<gene>
    <name evidence="5" type="primary">TFIIA-S_1</name>
    <name evidence="5" type="ORF">CFP56_011452</name>
</gene>
<dbReference type="InterPro" id="IPR009088">
    <property type="entry name" value="TFIIA_b-brl"/>
</dbReference>
<feature type="domain" description="Transcription initiation factor IIA gamma subunit C-terminal" evidence="4">
    <location>
        <begin position="84"/>
        <end position="118"/>
    </location>
</feature>
<accession>A0AAW0M6T3</accession>
<dbReference type="Pfam" id="PF02751">
    <property type="entry name" value="TFIIA_gamma_C"/>
    <property type="match status" value="1"/>
</dbReference>
<dbReference type="InterPro" id="IPR015871">
    <property type="entry name" value="TFIIA_gsu_C"/>
</dbReference>
<dbReference type="GO" id="GO:0005672">
    <property type="term" value="C:transcription factor TFIIA complex"/>
    <property type="evidence" value="ECO:0007669"/>
    <property type="project" value="InterPro"/>
</dbReference>
<comment type="caution">
    <text evidence="5">The sequence shown here is derived from an EMBL/GenBank/DDBJ whole genome shotgun (WGS) entry which is preliminary data.</text>
</comment>
<evidence type="ECO:0000256" key="2">
    <source>
        <dbReference type="ARBA" id="ARBA00023163"/>
    </source>
</evidence>
<dbReference type="CDD" id="cd10014">
    <property type="entry name" value="TFIIA_gamma_C"/>
    <property type="match status" value="1"/>
</dbReference>
<sequence>MASSKATSSTQVPRAYLFELVEGMQLRGSDFFVCADELWINWFIPVDHPSGTTPYMQGAMQTPFRKEYCRRENVPVLSMVLMDRFCDNVWTFILQDALFRSEDSQKNVGRVKIVACDSKLLTQSNV</sequence>
<evidence type="ECO:0000259" key="4">
    <source>
        <dbReference type="Pfam" id="PF02751"/>
    </source>
</evidence>
<dbReference type="Proteomes" id="UP000237347">
    <property type="component" value="Unassembled WGS sequence"/>
</dbReference>
<dbReference type="AlphaFoldDB" id="A0AAW0M6T3"/>